<dbReference type="RefSeq" id="WP_204823776.1">
    <property type="nucleotide sequence ID" value="NZ_JBHUGF010000010.1"/>
</dbReference>
<dbReference type="SUPFAM" id="SSF103084">
    <property type="entry name" value="Holliday junction resolvase RusA"/>
    <property type="match status" value="1"/>
</dbReference>
<dbReference type="EMBL" id="JBHUGF010000010">
    <property type="protein sequence ID" value="MFD1990071.1"/>
    <property type="molecule type" value="Genomic_DNA"/>
</dbReference>
<accession>A0ABW4UUF1</accession>
<keyword evidence="2" id="KW-1185">Reference proteome</keyword>
<evidence type="ECO:0000313" key="1">
    <source>
        <dbReference type="EMBL" id="MFD1990071.1"/>
    </source>
</evidence>
<evidence type="ECO:0000313" key="2">
    <source>
        <dbReference type="Proteomes" id="UP001597403"/>
    </source>
</evidence>
<protein>
    <submittedName>
        <fullName evidence="1">RusA family crossover junction endodeoxyribonuclease</fullName>
    </submittedName>
</protein>
<gene>
    <name evidence="1" type="ORF">ACFSGI_08875</name>
</gene>
<dbReference type="InterPro" id="IPR036614">
    <property type="entry name" value="RusA-like_sf"/>
</dbReference>
<reference evidence="2" key="1">
    <citation type="journal article" date="2019" name="Int. J. Syst. Evol. Microbiol.">
        <title>The Global Catalogue of Microorganisms (GCM) 10K type strain sequencing project: providing services to taxonomists for standard genome sequencing and annotation.</title>
        <authorList>
            <consortium name="The Broad Institute Genomics Platform"/>
            <consortium name="The Broad Institute Genome Sequencing Center for Infectious Disease"/>
            <person name="Wu L."/>
            <person name="Ma J."/>
        </authorList>
    </citation>
    <scope>NUCLEOTIDE SEQUENCE [LARGE SCALE GENOMIC DNA]</scope>
    <source>
        <strain evidence="2">CGMCC 1.15067</strain>
    </source>
</reference>
<organism evidence="1 2">
    <name type="scientific">Paenibacillus nicotianae</name>
    <dbReference type="NCBI Taxonomy" id="1526551"/>
    <lineage>
        <taxon>Bacteria</taxon>
        <taxon>Bacillati</taxon>
        <taxon>Bacillota</taxon>
        <taxon>Bacilli</taxon>
        <taxon>Bacillales</taxon>
        <taxon>Paenibacillaceae</taxon>
        <taxon>Paenibacillus</taxon>
    </lineage>
</organism>
<proteinExistence type="predicted"/>
<name>A0ABW4UUF1_9BACL</name>
<dbReference type="Proteomes" id="UP001597403">
    <property type="component" value="Unassembled WGS sequence"/>
</dbReference>
<comment type="caution">
    <text evidence="1">The sequence shown here is derived from an EMBL/GenBank/DDBJ whole genome shotgun (WGS) entry which is preliminary data.</text>
</comment>
<dbReference type="InterPro" id="IPR008822">
    <property type="entry name" value="Endonuclease_RusA-like"/>
</dbReference>
<dbReference type="Gene3D" id="3.30.1330.70">
    <property type="entry name" value="Holliday junction resolvase RusA"/>
    <property type="match status" value="1"/>
</dbReference>
<sequence>MQRLIIPGTVPSVNTMYKDKWIKRRKFRVYTDDAQSWEDLCILLANQWMASSKWSQTSEKVVLRIWFYWKDNKRRDTHNCLKIMLDALQRAGVYEDDYKALPRIIDFEVDKSNPRVEIEIELLGQS</sequence>
<dbReference type="Pfam" id="PF05866">
    <property type="entry name" value="RusA"/>
    <property type="match status" value="1"/>
</dbReference>